<gene>
    <name evidence="1" type="ORF">O6H91_11G049600</name>
</gene>
<comment type="caution">
    <text evidence="1">The sequence shown here is derived from an EMBL/GenBank/DDBJ whole genome shotgun (WGS) entry which is preliminary data.</text>
</comment>
<sequence>MLDIVSSPLCSVPCLSLRALSSLKDASYISGFFLLFFPLPFHVCPLLFLYLIDSCSLVIENDGCWSLKNSDLSFAIRVIALRHILFSYPTSSSSMTSKSYTDLRSCLIYFLWKNKKSQSPGVSWFSPHTFRWS</sequence>
<proteinExistence type="predicted"/>
<organism evidence="1 2">
    <name type="scientific">Diphasiastrum complanatum</name>
    <name type="common">Issler's clubmoss</name>
    <name type="synonym">Lycopodium complanatum</name>
    <dbReference type="NCBI Taxonomy" id="34168"/>
    <lineage>
        <taxon>Eukaryota</taxon>
        <taxon>Viridiplantae</taxon>
        <taxon>Streptophyta</taxon>
        <taxon>Embryophyta</taxon>
        <taxon>Tracheophyta</taxon>
        <taxon>Lycopodiopsida</taxon>
        <taxon>Lycopodiales</taxon>
        <taxon>Lycopodiaceae</taxon>
        <taxon>Lycopodioideae</taxon>
        <taxon>Diphasiastrum</taxon>
    </lineage>
</organism>
<evidence type="ECO:0000313" key="2">
    <source>
        <dbReference type="Proteomes" id="UP001162992"/>
    </source>
</evidence>
<accession>A0ACC2C965</accession>
<dbReference type="Proteomes" id="UP001162992">
    <property type="component" value="Chromosome 11"/>
</dbReference>
<dbReference type="EMBL" id="CM055102">
    <property type="protein sequence ID" value="KAJ7538477.1"/>
    <property type="molecule type" value="Genomic_DNA"/>
</dbReference>
<name>A0ACC2C965_DIPCM</name>
<evidence type="ECO:0000313" key="1">
    <source>
        <dbReference type="EMBL" id="KAJ7538477.1"/>
    </source>
</evidence>
<protein>
    <submittedName>
        <fullName evidence="1">Uncharacterized protein</fullName>
    </submittedName>
</protein>
<keyword evidence="2" id="KW-1185">Reference proteome</keyword>
<reference evidence="2" key="1">
    <citation type="journal article" date="2024" name="Proc. Natl. Acad. Sci. U.S.A.">
        <title>Extraordinary preservation of gene collinearity over three hundred million years revealed in homosporous lycophytes.</title>
        <authorList>
            <person name="Li C."/>
            <person name="Wickell D."/>
            <person name="Kuo L.Y."/>
            <person name="Chen X."/>
            <person name="Nie B."/>
            <person name="Liao X."/>
            <person name="Peng D."/>
            <person name="Ji J."/>
            <person name="Jenkins J."/>
            <person name="Williams M."/>
            <person name="Shu S."/>
            <person name="Plott C."/>
            <person name="Barry K."/>
            <person name="Rajasekar S."/>
            <person name="Grimwood J."/>
            <person name="Han X."/>
            <person name="Sun S."/>
            <person name="Hou Z."/>
            <person name="He W."/>
            <person name="Dai G."/>
            <person name="Sun C."/>
            <person name="Schmutz J."/>
            <person name="Leebens-Mack J.H."/>
            <person name="Li F.W."/>
            <person name="Wang L."/>
        </authorList>
    </citation>
    <scope>NUCLEOTIDE SEQUENCE [LARGE SCALE GENOMIC DNA]</scope>
    <source>
        <strain evidence="2">cv. PW_Plant_1</strain>
    </source>
</reference>